<feature type="transmembrane region" description="Helical" evidence="10">
    <location>
        <begin position="259"/>
        <end position="287"/>
    </location>
</feature>
<dbReference type="SUPFAM" id="SSF81653">
    <property type="entry name" value="Calcium ATPase, transduction domain A"/>
    <property type="match status" value="1"/>
</dbReference>
<dbReference type="GO" id="GO:0046872">
    <property type="term" value="F:metal ion binding"/>
    <property type="evidence" value="ECO:0007669"/>
    <property type="project" value="UniProtKB-KW"/>
</dbReference>
<evidence type="ECO:0000256" key="9">
    <source>
        <dbReference type="ARBA" id="ARBA00023136"/>
    </source>
</evidence>
<reference evidence="12 13" key="1">
    <citation type="journal article" date="2016" name="Environ. Microbiol.">
        <title>New Methyloceanibacter diversity from North Sea sediments includes methanotroph containing solely the soluble methane monooxygenase.</title>
        <authorList>
            <person name="Vekeman B."/>
            <person name="Kerckhof F.M."/>
            <person name="Cremers G."/>
            <person name="de Vos P."/>
            <person name="Vandamme P."/>
            <person name="Boon N."/>
            <person name="Op den Camp H.J."/>
            <person name="Heylen K."/>
        </authorList>
    </citation>
    <scope>NUCLEOTIDE SEQUENCE [LARGE SCALE GENOMIC DNA]</scope>
    <source>
        <strain evidence="12 13">R-67177</strain>
    </source>
</reference>
<keyword evidence="13" id="KW-1185">Reference proteome</keyword>
<feature type="transmembrane region" description="Helical" evidence="10">
    <location>
        <begin position="41"/>
        <end position="63"/>
    </location>
</feature>
<dbReference type="EMBL" id="LPWD01000324">
    <property type="protein sequence ID" value="ODS02395.1"/>
    <property type="molecule type" value="Genomic_DNA"/>
</dbReference>
<gene>
    <name evidence="12" type="ORF">AUC71_15645</name>
</gene>
<dbReference type="InterPro" id="IPR001757">
    <property type="entry name" value="P_typ_ATPase"/>
</dbReference>
<dbReference type="Gene3D" id="2.70.150.10">
    <property type="entry name" value="Calcium-transporting ATPase, cytoplasmic transduction domain A"/>
    <property type="match status" value="1"/>
</dbReference>
<feature type="domain" description="Cation-transporting P-type ATPase N-terminal" evidence="11">
    <location>
        <begin position="1"/>
        <end position="65"/>
    </location>
</feature>
<accession>A0A1E3W993</accession>
<feature type="transmembrane region" description="Helical" evidence="10">
    <location>
        <begin position="232"/>
        <end position="253"/>
    </location>
</feature>
<dbReference type="InterPro" id="IPR008250">
    <property type="entry name" value="ATPase_P-typ_transduc_dom_A_sf"/>
</dbReference>
<dbReference type="InterPro" id="IPR059000">
    <property type="entry name" value="ATPase_P-type_domA"/>
</dbReference>
<evidence type="ECO:0000256" key="4">
    <source>
        <dbReference type="ARBA" id="ARBA00022723"/>
    </source>
</evidence>
<keyword evidence="5" id="KW-0547">Nucleotide-binding</keyword>
<evidence type="ECO:0000256" key="6">
    <source>
        <dbReference type="ARBA" id="ARBA00022840"/>
    </source>
</evidence>
<dbReference type="GO" id="GO:0015662">
    <property type="term" value="F:P-type ion transporter activity"/>
    <property type="evidence" value="ECO:0007669"/>
    <property type="project" value="UniProtKB-ARBA"/>
</dbReference>
<comment type="subcellular location">
    <subcellularLocation>
        <location evidence="1">Cell membrane</location>
        <topology evidence="1">Multi-pass membrane protein</topology>
    </subcellularLocation>
</comment>
<evidence type="ECO:0000256" key="10">
    <source>
        <dbReference type="SAM" id="Phobius"/>
    </source>
</evidence>
<dbReference type="SUPFAM" id="SSF81665">
    <property type="entry name" value="Calcium ATPase, transmembrane domain M"/>
    <property type="match status" value="1"/>
</dbReference>
<dbReference type="Pfam" id="PF00122">
    <property type="entry name" value="E1-E2_ATPase"/>
    <property type="match status" value="1"/>
</dbReference>
<dbReference type="Proteomes" id="UP000095042">
    <property type="component" value="Unassembled WGS sequence"/>
</dbReference>
<dbReference type="GO" id="GO:0005886">
    <property type="term" value="C:plasma membrane"/>
    <property type="evidence" value="ECO:0007669"/>
    <property type="project" value="UniProtKB-SubCell"/>
</dbReference>
<keyword evidence="4" id="KW-0479">Metal-binding</keyword>
<evidence type="ECO:0000256" key="7">
    <source>
        <dbReference type="ARBA" id="ARBA00022967"/>
    </source>
</evidence>
<evidence type="ECO:0000256" key="2">
    <source>
        <dbReference type="ARBA" id="ARBA00022475"/>
    </source>
</evidence>
<sequence>MLAALESGSSGLSAGEAEARKALFGPNRLPVSAKQSALWRFLLQFHNVLIYVLLGAAVLATAIGHITDAAVILAVVILNAIIGFVQEGRAERALEAIRSMIDPHASVMRDGHRTVVPAEDIVPGDIVLLEPGDRVPADLRLFRARNLRIDEAALTGESLPVEKDMRPLPADSPLGDRRSMAFSGTLVTTGGGSGVTVATGATSELGRISTLVGTVETLTTPLLRQMSRFARLLTAVILAICAAVFLYAVYVQGYEWPEAFMVVIGLAVSAIPEGLPAVMTITLAIGVQRMAPATPSSGGFPPSRPSVRCR</sequence>
<evidence type="ECO:0000256" key="8">
    <source>
        <dbReference type="ARBA" id="ARBA00022989"/>
    </source>
</evidence>
<keyword evidence="9 10" id="KW-0472">Membrane</keyword>
<dbReference type="InterPro" id="IPR004014">
    <property type="entry name" value="ATPase_P-typ_cation-transptr_N"/>
</dbReference>
<keyword evidence="6" id="KW-0067">ATP-binding</keyword>
<keyword evidence="7" id="KW-1278">Translocase</keyword>
<dbReference type="Pfam" id="PF00690">
    <property type="entry name" value="Cation_ATPase_N"/>
    <property type="match status" value="1"/>
</dbReference>
<comment type="caution">
    <text evidence="12">The sequence shown here is derived from an EMBL/GenBank/DDBJ whole genome shotgun (WGS) entry which is preliminary data.</text>
</comment>
<evidence type="ECO:0000313" key="13">
    <source>
        <dbReference type="Proteomes" id="UP000095042"/>
    </source>
</evidence>
<evidence type="ECO:0000259" key="11">
    <source>
        <dbReference type="SMART" id="SM00831"/>
    </source>
</evidence>
<proteinExistence type="predicted"/>
<evidence type="ECO:0000256" key="5">
    <source>
        <dbReference type="ARBA" id="ARBA00022741"/>
    </source>
</evidence>
<keyword evidence="3 10" id="KW-0812">Transmembrane</keyword>
<dbReference type="GO" id="GO:0016887">
    <property type="term" value="F:ATP hydrolysis activity"/>
    <property type="evidence" value="ECO:0007669"/>
    <property type="project" value="InterPro"/>
</dbReference>
<dbReference type="GO" id="GO:0046873">
    <property type="term" value="F:metal ion transmembrane transporter activity"/>
    <property type="evidence" value="ECO:0007669"/>
    <property type="project" value="UniProtKB-ARBA"/>
</dbReference>
<dbReference type="PANTHER" id="PTHR42861">
    <property type="entry name" value="CALCIUM-TRANSPORTING ATPASE"/>
    <property type="match status" value="1"/>
</dbReference>
<dbReference type="FunFam" id="2.70.150.10:FF:000016">
    <property type="entry name" value="Calcium-transporting P-type ATPase putative"/>
    <property type="match status" value="1"/>
</dbReference>
<evidence type="ECO:0000313" key="12">
    <source>
        <dbReference type="EMBL" id="ODS02395.1"/>
    </source>
</evidence>
<evidence type="ECO:0000256" key="3">
    <source>
        <dbReference type="ARBA" id="ARBA00022692"/>
    </source>
</evidence>
<dbReference type="GO" id="GO:0019829">
    <property type="term" value="F:ATPase-coupled monoatomic cation transmembrane transporter activity"/>
    <property type="evidence" value="ECO:0007669"/>
    <property type="project" value="UniProtKB-ARBA"/>
</dbReference>
<dbReference type="InterPro" id="IPR023298">
    <property type="entry name" value="ATPase_P-typ_TM_dom_sf"/>
</dbReference>
<keyword evidence="8 10" id="KW-1133">Transmembrane helix</keyword>
<dbReference type="GO" id="GO:0005524">
    <property type="term" value="F:ATP binding"/>
    <property type="evidence" value="ECO:0007669"/>
    <property type="project" value="UniProtKB-KW"/>
</dbReference>
<feature type="transmembrane region" description="Helical" evidence="10">
    <location>
        <begin position="69"/>
        <end position="85"/>
    </location>
</feature>
<evidence type="ECO:0000256" key="1">
    <source>
        <dbReference type="ARBA" id="ARBA00004651"/>
    </source>
</evidence>
<dbReference type="GO" id="GO:0098662">
    <property type="term" value="P:inorganic cation transmembrane transport"/>
    <property type="evidence" value="ECO:0007669"/>
    <property type="project" value="UniProtKB-ARBA"/>
</dbReference>
<name>A0A1E3W993_9HYPH</name>
<keyword evidence="2" id="KW-1003">Cell membrane</keyword>
<protein>
    <recommendedName>
        <fullName evidence="11">Cation-transporting P-type ATPase N-terminal domain-containing protein</fullName>
    </recommendedName>
</protein>
<dbReference type="AlphaFoldDB" id="A0A1E3W993"/>
<dbReference type="Gene3D" id="1.20.1110.10">
    <property type="entry name" value="Calcium-transporting ATPase, transmembrane domain"/>
    <property type="match status" value="2"/>
</dbReference>
<dbReference type="NCBIfam" id="TIGR01494">
    <property type="entry name" value="ATPase_P-type"/>
    <property type="match status" value="1"/>
</dbReference>
<organism evidence="12 13">
    <name type="scientific">Methyloceanibacter marginalis</name>
    <dbReference type="NCBI Taxonomy" id="1774971"/>
    <lineage>
        <taxon>Bacteria</taxon>
        <taxon>Pseudomonadati</taxon>
        <taxon>Pseudomonadota</taxon>
        <taxon>Alphaproteobacteria</taxon>
        <taxon>Hyphomicrobiales</taxon>
        <taxon>Hyphomicrobiaceae</taxon>
        <taxon>Methyloceanibacter</taxon>
    </lineage>
</organism>
<dbReference type="SMART" id="SM00831">
    <property type="entry name" value="Cation_ATPase_N"/>
    <property type="match status" value="1"/>
</dbReference>